<evidence type="ECO:0000313" key="4">
    <source>
        <dbReference type="EMBL" id="AWN66583.1"/>
    </source>
</evidence>
<dbReference type="InterPro" id="IPR003346">
    <property type="entry name" value="Transposase_20"/>
</dbReference>
<dbReference type="RefSeq" id="WP_109991270.1">
    <property type="nucleotide sequence ID" value="NZ_CP028160.1"/>
</dbReference>
<feature type="domain" description="Transposase IS116/IS110/IS902 C-terminal" evidence="3">
    <location>
        <begin position="287"/>
        <end position="373"/>
    </location>
</feature>
<name>A0A2Z3KQG8_LACLL</name>
<dbReference type="GO" id="GO:0004803">
    <property type="term" value="F:transposase activity"/>
    <property type="evidence" value="ECO:0007669"/>
    <property type="project" value="InterPro"/>
</dbReference>
<dbReference type="GO" id="GO:0006313">
    <property type="term" value="P:DNA transposition"/>
    <property type="evidence" value="ECO:0007669"/>
    <property type="project" value="InterPro"/>
</dbReference>
<dbReference type="GeneID" id="89634211"/>
<dbReference type="InterPro" id="IPR047650">
    <property type="entry name" value="Transpos_IS110"/>
</dbReference>
<dbReference type="GO" id="GO:0003677">
    <property type="term" value="F:DNA binding"/>
    <property type="evidence" value="ECO:0007669"/>
    <property type="project" value="InterPro"/>
</dbReference>
<reference evidence="4 5" key="1">
    <citation type="submission" date="2018-03" db="EMBL/GenBank/DDBJ databases">
        <title>Genome sequence of Lactococcus lactis strain 14B4 from almond drupe.</title>
        <authorList>
            <person name="Tran T.D."/>
            <person name="McGarvey J.A."/>
            <person name="Huynh S."/>
            <person name="Parker C.T."/>
        </authorList>
    </citation>
    <scope>NUCLEOTIDE SEQUENCE [LARGE SCALE GENOMIC DNA]</scope>
    <source>
        <strain evidence="4 5">14B4</strain>
    </source>
</reference>
<dbReference type="Pfam" id="PF02371">
    <property type="entry name" value="Transposase_20"/>
    <property type="match status" value="1"/>
</dbReference>
<dbReference type="NCBIfam" id="NF033542">
    <property type="entry name" value="transpos_IS110"/>
    <property type="match status" value="1"/>
</dbReference>
<dbReference type="Pfam" id="PF01548">
    <property type="entry name" value="DEDD_Tnp_IS110"/>
    <property type="match status" value="1"/>
</dbReference>
<evidence type="ECO:0000259" key="3">
    <source>
        <dbReference type="Pfam" id="PF02371"/>
    </source>
</evidence>
<dbReference type="Proteomes" id="UP000245919">
    <property type="component" value="Chromosome"/>
</dbReference>
<protein>
    <submittedName>
        <fullName evidence="4">IS110 family transposase</fullName>
    </submittedName>
</protein>
<organism evidence="4 5">
    <name type="scientific">Lactococcus lactis subsp. lactis</name>
    <name type="common">Streptococcus lactis</name>
    <dbReference type="NCBI Taxonomy" id="1360"/>
    <lineage>
        <taxon>Bacteria</taxon>
        <taxon>Bacillati</taxon>
        <taxon>Bacillota</taxon>
        <taxon>Bacilli</taxon>
        <taxon>Lactobacillales</taxon>
        <taxon>Streptococcaceae</taxon>
        <taxon>Lactococcus</taxon>
    </lineage>
</organism>
<feature type="domain" description="Transposase IS110-like N-terminal" evidence="2">
    <location>
        <begin position="5"/>
        <end position="162"/>
    </location>
</feature>
<evidence type="ECO:0000313" key="5">
    <source>
        <dbReference type="Proteomes" id="UP000245919"/>
    </source>
</evidence>
<accession>A0A2Z3KQG8</accession>
<dbReference type="EMBL" id="CP028160">
    <property type="protein sequence ID" value="AWN66583.1"/>
    <property type="molecule type" value="Genomic_DNA"/>
</dbReference>
<keyword evidence="1" id="KW-0175">Coiled coil</keyword>
<dbReference type="InterPro" id="IPR002525">
    <property type="entry name" value="Transp_IS110-like_N"/>
</dbReference>
<dbReference type="AlphaFoldDB" id="A0A2Z3KQG8"/>
<sequence length="419" mass="48313">MKCFVGLDVSSTKLDVCIMSDDTELGVLFSASLGNDIAGASEIKKQVLELNDTYVFKRIVIGMEATSLYSFHPAMFFNDDSDLKKLNTEVMIEQPSKIKKYREAFEENKNDTIDAFYIADYFRIERFTRSYLKEEKYLALQHLTRTRLQLVEQLVRTKQHFIENIYYKCNTLSVELQNESLNTSVWSATIMTLMTEDYTLDELAETPLEDFAELIQKLGRGRFKAPDKLAKAVQAAIRGSYRLSLVQQDSVNIVLSLLVREIRSLEKMIKEIDQAIEDMVEILPEYQCLTSVPGIGKVFAAGIIAEIGQIERFKDHPQVAKYAGLNWKETQSGTTSSQNTSLAKRGNRYLRYYLVEAANSVRRHNVEYAEFYKKKKDEVPKHKHKRAIVLTARKLVRLVDVLLRNHQLYTPPRRVMEDN</sequence>
<feature type="coiled-coil region" evidence="1">
    <location>
        <begin position="255"/>
        <end position="282"/>
    </location>
</feature>
<dbReference type="PANTHER" id="PTHR33055">
    <property type="entry name" value="TRANSPOSASE FOR INSERTION SEQUENCE ELEMENT IS1111A"/>
    <property type="match status" value="1"/>
</dbReference>
<evidence type="ECO:0000259" key="2">
    <source>
        <dbReference type="Pfam" id="PF01548"/>
    </source>
</evidence>
<evidence type="ECO:0000256" key="1">
    <source>
        <dbReference type="SAM" id="Coils"/>
    </source>
</evidence>
<proteinExistence type="predicted"/>
<gene>
    <name evidence="4" type="ORF">LL14B4_10505</name>
</gene>
<dbReference type="PANTHER" id="PTHR33055:SF13">
    <property type="entry name" value="TRANSPOSASE"/>
    <property type="match status" value="1"/>
</dbReference>